<feature type="non-terminal residue" evidence="2">
    <location>
        <position position="74"/>
    </location>
</feature>
<dbReference type="EMBL" id="JACVVK020000090">
    <property type="protein sequence ID" value="KAK7493697.1"/>
    <property type="molecule type" value="Genomic_DNA"/>
</dbReference>
<gene>
    <name evidence="2" type="ORF">BaRGS_00015026</name>
</gene>
<dbReference type="AlphaFoldDB" id="A0ABD0L2R1"/>
<evidence type="ECO:0000256" key="1">
    <source>
        <dbReference type="SAM" id="MobiDB-lite"/>
    </source>
</evidence>
<reference evidence="2 3" key="1">
    <citation type="journal article" date="2023" name="Sci. Data">
        <title>Genome assembly of the Korean intertidal mud-creeper Batillaria attramentaria.</title>
        <authorList>
            <person name="Patra A.K."/>
            <person name="Ho P.T."/>
            <person name="Jun S."/>
            <person name="Lee S.J."/>
            <person name="Kim Y."/>
            <person name="Won Y.J."/>
        </authorList>
    </citation>
    <scope>NUCLEOTIDE SEQUENCE [LARGE SCALE GENOMIC DNA]</scope>
    <source>
        <strain evidence="2">Wonlab-2016</strain>
    </source>
</reference>
<evidence type="ECO:0000313" key="3">
    <source>
        <dbReference type="Proteomes" id="UP001519460"/>
    </source>
</evidence>
<evidence type="ECO:0000313" key="2">
    <source>
        <dbReference type="EMBL" id="KAK7493697.1"/>
    </source>
</evidence>
<dbReference type="Proteomes" id="UP001519460">
    <property type="component" value="Unassembled WGS sequence"/>
</dbReference>
<feature type="compositionally biased region" description="Basic and acidic residues" evidence="1">
    <location>
        <begin position="16"/>
        <end position="27"/>
    </location>
</feature>
<sequence length="74" mass="8114">MESLEQLPHAPLSCSKLRDTGKTDQIVRQRQRKSPRKASAYNDRMVLSSCADGVSGSLVCTVTEGLMIVMSTPF</sequence>
<keyword evidence="3" id="KW-1185">Reference proteome</keyword>
<name>A0ABD0L2R1_9CAEN</name>
<feature type="region of interest" description="Disordered" evidence="1">
    <location>
        <begin position="1"/>
        <end position="39"/>
    </location>
</feature>
<proteinExistence type="predicted"/>
<comment type="caution">
    <text evidence="2">The sequence shown here is derived from an EMBL/GenBank/DDBJ whole genome shotgun (WGS) entry which is preliminary data.</text>
</comment>
<protein>
    <submittedName>
        <fullName evidence="2">Uncharacterized protein</fullName>
    </submittedName>
</protein>
<accession>A0ABD0L2R1</accession>
<organism evidence="2 3">
    <name type="scientific">Batillaria attramentaria</name>
    <dbReference type="NCBI Taxonomy" id="370345"/>
    <lineage>
        <taxon>Eukaryota</taxon>
        <taxon>Metazoa</taxon>
        <taxon>Spiralia</taxon>
        <taxon>Lophotrochozoa</taxon>
        <taxon>Mollusca</taxon>
        <taxon>Gastropoda</taxon>
        <taxon>Caenogastropoda</taxon>
        <taxon>Sorbeoconcha</taxon>
        <taxon>Cerithioidea</taxon>
        <taxon>Batillariidae</taxon>
        <taxon>Batillaria</taxon>
    </lineage>
</organism>